<feature type="region of interest" description="Disordered" evidence="1">
    <location>
        <begin position="1"/>
        <end position="35"/>
    </location>
</feature>
<proteinExistence type="predicted"/>
<keyword evidence="3" id="KW-1185">Reference proteome</keyword>
<dbReference type="Proteomes" id="UP001079657">
    <property type="component" value="Unassembled WGS sequence"/>
</dbReference>
<reference evidence="2" key="1">
    <citation type="submission" date="2022-12" db="EMBL/GenBank/DDBJ databases">
        <authorList>
            <person name="Wang J."/>
        </authorList>
    </citation>
    <scope>NUCLEOTIDE SEQUENCE</scope>
    <source>
        <strain evidence="2">HY-42-06</strain>
    </source>
</reference>
<gene>
    <name evidence="2" type="ORF">OXH55_19430</name>
</gene>
<dbReference type="RefSeq" id="WP_268051830.1">
    <property type="nucleotide sequence ID" value="NZ_JAPQES010000012.1"/>
</dbReference>
<protein>
    <submittedName>
        <fullName evidence="2">CopG family transcriptional regulator</fullName>
    </submittedName>
</protein>
<feature type="compositionally biased region" description="Basic and acidic residues" evidence="1">
    <location>
        <begin position="8"/>
        <end position="28"/>
    </location>
</feature>
<organism evidence="2 3">
    <name type="scientific">Clostridium ganghwense</name>
    <dbReference type="NCBI Taxonomy" id="312089"/>
    <lineage>
        <taxon>Bacteria</taxon>
        <taxon>Bacillati</taxon>
        <taxon>Bacillota</taxon>
        <taxon>Clostridia</taxon>
        <taxon>Eubacteriales</taxon>
        <taxon>Clostridiaceae</taxon>
        <taxon>Clostridium</taxon>
    </lineage>
</organism>
<accession>A0ABT4CUM6</accession>
<name>A0ABT4CUM6_9CLOT</name>
<dbReference type="CDD" id="cd21631">
    <property type="entry name" value="RHH_CopG_NikR-like"/>
    <property type="match status" value="1"/>
</dbReference>
<evidence type="ECO:0000256" key="1">
    <source>
        <dbReference type="SAM" id="MobiDB-lite"/>
    </source>
</evidence>
<evidence type="ECO:0000313" key="2">
    <source>
        <dbReference type="EMBL" id="MCY6372767.1"/>
    </source>
</evidence>
<sequence>MANNTKNNLKENIKGNINAKKEDAKAGENIKTNNEVTNNQPAFKIAKKQDEKTGKKAFNVYVHPDTLKNLDKLSKQTKKSRNEVVNEMIEFCLNSFEITEE</sequence>
<dbReference type="EMBL" id="JAPQES010000012">
    <property type="protein sequence ID" value="MCY6372767.1"/>
    <property type="molecule type" value="Genomic_DNA"/>
</dbReference>
<evidence type="ECO:0000313" key="3">
    <source>
        <dbReference type="Proteomes" id="UP001079657"/>
    </source>
</evidence>
<comment type="caution">
    <text evidence="2">The sequence shown here is derived from an EMBL/GenBank/DDBJ whole genome shotgun (WGS) entry which is preliminary data.</text>
</comment>